<protein>
    <submittedName>
        <fullName evidence="4">NADP or NAD utilizing oxidoreductase</fullName>
    </submittedName>
</protein>
<dbReference type="GO" id="GO:0000166">
    <property type="term" value="F:nucleotide binding"/>
    <property type="evidence" value="ECO:0007669"/>
    <property type="project" value="InterPro"/>
</dbReference>
<dbReference type="Gene3D" id="3.30.360.10">
    <property type="entry name" value="Dihydrodipicolinate Reductase, domain 2"/>
    <property type="match status" value="1"/>
</dbReference>
<dbReference type="STRING" id="703.SAMEA2665130_01637"/>
<dbReference type="GO" id="GO:0016491">
    <property type="term" value="F:oxidoreductase activity"/>
    <property type="evidence" value="ECO:0007669"/>
    <property type="project" value="UniProtKB-KW"/>
</dbReference>
<dbReference type="PANTHER" id="PTHR22604">
    <property type="entry name" value="OXIDOREDUCTASES"/>
    <property type="match status" value="1"/>
</dbReference>
<keyword evidence="5" id="KW-1185">Reference proteome</keyword>
<dbReference type="EMBL" id="AQQO01000340">
    <property type="protein sequence ID" value="EON88456.1"/>
    <property type="molecule type" value="Genomic_DNA"/>
</dbReference>
<organism evidence="4 5">
    <name type="scientific">Plesiomonas shigelloides 302-73</name>
    <dbReference type="NCBI Taxonomy" id="1315976"/>
    <lineage>
        <taxon>Bacteria</taxon>
        <taxon>Pseudomonadati</taxon>
        <taxon>Pseudomonadota</taxon>
        <taxon>Gammaproteobacteria</taxon>
        <taxon>Enterobacterales</taxon>
        <taxon>Enterobacteriaceae</taxon>
        <taxon>Plesiomonas</taxon>
    </lineage>
</organism>
<evidence type="ECO:0000259" key="3">
    <source>
        <dbReference type="Pfam" id="PF01408"/>
    </source>
</evidence>
<name>R8AQ56_PLESH</name>
<evidence type="ECO:0000313" key="5">
    <source>
        <dbReference type="Proteomes" id="UP000014012"/>
    </source>
</evidence>
<comment type="similarity">
    <text evidence="1">Belongs to the Gfo/Idh/MocA family.</text>
</comment>
<feature type="domain" description="Gfo/Idh/MocA-like oxidoreductase N-terminal" evidence="3">
    <location>
        <begin position="1"/>
        <end position="117"/>
    </location>
</feature>
<evidence type="ECO:0000313" key="4">
    <source>
        <dbReference type="EMBL" id="EON88456.1"/>
    </source>
</evidence>
<proteinExistence type="inferred from homology"/>
<dbReference type="Gene3D" id="3.40.50.720">
    <property type="entry name" value="NAD(P)-binding Rossmann-like Domain"/>
    <property type="match status" value="1"/>
</dbReference>
<dbReference type="Pfam" id="PF01408">
    <property type="entry name" value="GFO_IDH_MocA"/>
    <property type="match status" value="1"/>
</dbReference>
<gene>
    <name evidence="4" type="ORF">PLESHI_10575</name>
</gene>
<dbReference type="InterPro" id="IPR000683">
    <property type="entry name" value="Gfo/Idh/MocA-like_OxRdtase_N"/>
</dbReference>
<evidence type="ECO:0000256" key="1">
    <source>
        <dbReference type="ARBA" id="ARBA00010928"/>
    </source>
</evidence>
<dbReference type="PANTHER" id="PTHR22604:SF105">
    <property type="entry name" value="TRANS-1,2-DIHYDROBENZENE-1,2-DIOL DEHYDROGENASE"/>
    <property type="match status" value="1"/>
</dbReference>
<sequence>MRWGIAGLGKIAHRFAKDLTHNVTLGELHAVAARDLERASAFAEQYQSPKSYGTYTALAQDPEIDVVYVATIHPLHKSLVALFLAHGKHVLVEKPAFTNTEDWDEMSALAQRQGLLLVEAMKTVTFPAYQALRSFIRDNHITLTSIEASFGNYHEFDPQQPLFNPALSGGATLDVGVYALWLYADLCQLMQKTLIKPVVTISRDNPTSEVDENVMFHFAGAQHATLSGTLCASITRHLPREAVLKGPDVHIVIREKWWNPCHIEICYQGKEFTIEAPMLGGGFAYEIEHVSALVQNNAQCSELIPASTSRAVIALMEEALCEHGFSYLACN</sequence>
<dbReference type="InterPro" id="IPR050984">
    <property type="entry name" value="Gfo/Idh/MocA_domain"/>
</dbReference>
<dbReference type="SUPFAM" id="SSF55347">
    <property type="entry name" value="Glyceraldehyde-3-phosphate dehydrogenase-like, C-terminal domain"/>
    <property type="match status" value="1"/>
</dbReference>
<dbReference type="Proteomes" id="UP000014012">
    <property type="component" value="Unassembled WGS sequence"/>
</dbReference>
<accession>R8AQ56</accession>
<dbReference type="HOGENOM" id="CLU_023194_7_2_6"/>
<reference evidence="4 5" key="1">
    <citation type="journal article" date="2013" name="Genome Announc.">
        <title>Genome Sequence of Plesiomonas shigelloides Strain 302-73 (Serotype O1).</title>
        <authorList>
            <person name="Pique N."/>
            <person name="Aquilini E."/>
            <person name="Alioto T."/>
            <person name="Minana-Galbis D."/>
            <person name="Tomas J.M."/>
        </authorList>
    </citation>
    <scope>NUCLEOTIDE SEQUENCE [LARGE SCALE GENOMIC DNA]</scope>
    <source>
        <strain evidence="4 5">302-73</strain>
    </source>
</reference>
<dbReference type="SUPFAM" id="SSF51735">
    <property type="entry name" value="NAD(P)-binding Rossmann-fold domains"/>
    <property type="match status" value="1"/>
</dbReference>
<evidence type="ECO:0000256" key="2">
    <source>
        <dbReference type="ARBA" id="ARBA00023002"/>
    </source>
</evidence>
<comment type="caution">
    <text evidence="4">The sequence shown here is derived from an EMBL/GenBank/DDBJ whole genome shotgun (WGS) entry which is preliminary data.</text>
</comment>
<keyword evidence="2" id="KW-0560">Oxidoreductase</keyword>
<dbReference type="AlphaFoldDB" id="R8AQ56"/>
<dbReference type="PATRIC" id="fig|1315976.3.peg.1987"/>
<dbReference type="InterPro" id="IPR036291">
    <property type="entry name" value="NAD(P)-bd_dom_sf"/>
</dbReference>